<dbReference type="PANTHER" id="PTHR30404:SF0">
    <property type="entry name" value="N-ACETYLMURAMOYL-L-ALANINE AMIDASE AMIC"/>
    <property type="match status" value="1"/>
</dbReference>
<dbReference type="GO" id="GO:0009253">
    <property type="term" value="P:peptidoglycan catabolic process"/>
    <property type="evidence" value="ECO:0007669"/>
    <property type="project" value="InterPro"/>
</dbReference>
<dbReference type="GO" id="GO:0030288">
    <property type="term" value="C:outer membrane-bounded periplasmic space"/>
    <property type="evidence" value="ECO:0007669"/>
    <property type="project" value="TreeGrafter"/>
</dbReference>
<feature type="domain" description="MurNAc-LAA" evidence="4">
    <location>
        <begin position="83"/>
        <end position="292"/>
    </location>
</feature>
<dbReference type="Pfam" id="PF01520">
    <property type="entry name" value="Amidase_3"/>
    <property type="match status" value="1"/>
</dbReference>
<accession>A0A6P0ULX9</accession>
<dbReference type="EC" id="3.5.1.28" evidence="2"/>
<dbReference type="GO" id="GO:0008745">
    <property type="term" value="F:N-acetylmuramoyl-L-alanine amidase activity"/>
    <property type="evidence" value="ECO:0007669"/>
    <property type="project" value="UniProtKB-EC"/>
</dbReference>
<keyword evidence="3" id="KW-0378">Hydrolase</keyword>
<proteinExistence type="predicted"/>
<evidence type="ECO:0000313" key="6">
    <source>
        <dbReference type="Proteomes" id="UP000468581"/>
    </source>
</evidence>
<evidence type="ECO:0000256" key="3">
    <source>
        <dbReference type="ARBA" id="ARBA00022801"/>
    </source>
</evidence>
<sequence length="301" mass="34326">MDINKEKLGPENRLFIGKTYLLPMVKDSVLPVKLKEAVLADSIPPPVADEVPEAKKVEYPIFGEKYASVPLEDKQLEGAVYYLVSGHGGPDPGAVVKHKGKTISEDEYAYDVTLRLGRKLISHGARVFLIIQDADDGIRDERLLELDTDEVNYPNKKIPRSQRLRLKLRTESVNRLFLANAGTYQRLIVTHVDSRSKGKNIDVFFYHHERSKKGKGLAENIHKTFKKKYARYQPNRTYSGTVSSRNSLYMVQNTLPATVYIELGNIRNEKDQRRILDPDNRQALAKWIGEGLMLDFTEDQK</sequence>
<evidence type="ECO:0000259" key="4">
    <source>
        <dbReference type="Pfam" id="PF01520"/>
    </source>
</evidence>
<dbReference type="InterPro" id="IPR050695">
    <property type="entry name" value="N-acetylmuramoyl_amidase_3"/>
</dbReference>
<dbReference type="InterPro" id="IPR002508">
    <property type="entry name" value="MurNAc-LAA_cat"/>
</dbReference>
<dbReference type="PANTHER" id="PTHR30404">
    <property type="entry name" value="N-ACETYLMURAMOYL-L-ALANINE AMIDASE"/>
    <property type="match status" value="1"/>
</dbReference>
<name>A0A6P0ULX9_9FLAO</name>
<evidence type="ECO:0000313" key="5">
    <source>
        <dbReference type="EMBL" id="NER14351.1"/>
    </source>
</evidence>
<comment type="catalytic activity">
    <reaction evidence="1">
        <text>Hydrolyzes the link between N-acetylmuramoyl residues and L-amino acid residues in certain cell-wall glycopeptides.</text>
        <dbReference type="EC" id="3.5.1.28"/>
    </reaction>
</comment>
<dbReference type="SUPFAM" id="SSF53187">
    <property type="entry name" value="Zn-dependent exopeptidases"/>
    <property type="match status" value="1"/>
</dbReference>
<dbReference type="EMBL" id="JAABOO010000003">
    <property type="protein sequence ID" value="NER14351.1"/>
    <property type="molecule type" value="Genomic_DNA"/>
</dbReference>
<gene>
    <name evidence="5" type="ORF">GWK08_12935</name>
</gene>
<comment type="caution">
    <text evidence="5">The sequence shown here is derived from an EMBL/GenBank/DDBJ whole genome shotgun (WGS) entry which is preliminary data.</text>
</comment>
<dbReference type="Proteomes" id="UP000468581">
    <property type="component" value="Unassembled WGS sequence"/>
</dbReference>
<keyword evidence="6" id="KW-1185">Reference proteome</keyword>
<reference evidence="5 6" key="1">
    <citation type="submission" date="2020-01" db="EMBL/GenBank/DDBJ databases">
        <title>Leptobacterium flavescens.</title>
        <authorList>
            <person name="Wang G."/>
        </authorList>
    </citation>
    <scope>NUCLEOTIDE SEQUENCE [LARGE SCALE GENOMIC DNA]</scope>
    <source>
        <strain evidence="5 6">KCTC 22160</strain>
    </source>
</reference>
<evidence type="ECO:0000256" key="2">
    <source>
        <dbReference type="ARBA" id="ARBA00011901"/>
    </source>
</evidence>
<protein>
    <recommendedName>
        <fullName evidence="2">N-acetylmuramoyl-L-alanine amidase</fullName>
        <ecNumber evidence="2">3.5.1.28</ecNumber>
    </recommendedName>
</protein>
<dbReference type="AlphaFoldDB" id="A0A6P0ULX9"/>
<dbReference type="Gene3D" id="3.40.630.40">
    <property type="entry name" value="Zn-dependent exopeptidases"/>
    <property type="match status" value="1"/>
</dbReference>
<evidence type="ECO:0000256" key="1">
    <source>
        <dbReference type="ARBA" id="ARBA00001561"/>
    </source>
</evidence>
<dbReference type="CDD" id="cd02696">
    <property type="entry name" value="MurNAc-LAA"/>
    <property type="match status" value="1"/>
</dbReference>
<organism evidence="5 6">
    <name type="scientific">Leptobacterium flavescens</name>
    <dbReference type="NCBI Taxonomy" id="472055"/>
    <lineage>
        <taxon>Bacteria</taxon>
        <taxon>Pseudomonadati</taxon>
        <taxon>Bacteroidota</taxon>
        <taxon>Flavobacteriia</taxon>
        <taxon>Flavobacteriales</taxon>
        <taxon>Flavobacteriaceae</taxon>
        <taxon>Leptobacterium</taxon>
    </lineage>
</organism>